<name>A0A174NMU9_ANAHA</name>
<dbReference type="GO" id="GO:0016787">
    <property type="term" value="F:hydrolase activity"/>
    <property type="evidence" value="ECO:0007669"/>
    <property type="project" value="UniProtKB-KW"/>
</dbReference>
<reference evidence="4 5" key="1">
    <citation type="submission" date="2015-09" db="EMBL/GenBank/DDBJ databases">
        <authorList>
            <consortium name="Pathogen Informatics"/>
        </authorList>
    </citation>
    <scope>NUCLEOTIDE SEQUENCE [LARGE SCALE GENOMIC DNA]</scope>
    <source>
        <strain evidence="4 5">2789STDY5834908</strain>
    </source>
</reference>
<evidence type="ECO:0000256" key="1">
    <source>
        <dbReference type="ARBA" id="ARBA00022801"/>
    </source>
</evidence>
<protein>
    <submittedName>
        <fullName evidence="4">Sortase (Surface protein transpeptidase)</fullName>
    </submittedName>
</protein>
<evidence type="ECO:0000256" key="3">
    <source>
        <dbReference type="SAM" id="Phobius"/>
    </source>
</evidence>
<dbReference type="Gene3D" id="2.40.260.10">
    <property type="entry name" value="Sortase"/>
    <property type="match status" value="1"/>
</dbReference>
<evidence type="ECO:0000313" key="5">
    <source>
        <dbReference type="Proteomes" id="UP000095564"/>
    </source>
</evidence>
<sequence>MKQKIINIIGILFLAAGIGSLFYPEIISYLKQKQSDQIIKELTHAGNRNKLDDSLYQKAVYYNRKIFQEKQTGLKDVFSYRSAPIILRNEKNTFGYVKIPKIKQKLPLYLGATMKNMKKGAAIMGQTSLPLGQKDSNCVIAAHRGYQGIPYFRDIEQLKTGDRVIIKNPWETLTYKVTKIKVINPYDMDKILIQKGKDMATLLTCHPYRGHGRYRYIVYCMRDHGQKIRKQKEEIQIHGSSRKEIEEEKWIRYAGIGLLIMTGGVWISRRKKRNLR</sequence>
<proteinExistence type="predicted"/>
<dbReference type="InterPro" id="IPR023365">
    <property type="entry name" value="Sortase_dom-sf"/>
</dbReference>
<gene>
    <name evidence="4" type="ORF">ERS852520_01429</name>
</gene>
<keyword evidence="3" id="KW-1133">Transmembrane helix</keyword>
<feature type="active site" description="Proton donor/acceptor" evidence="2">
    <location>
        <position position="143"/>
    </location>
</feature>
<dbReference type="NCBIfam" id="TIGR01076">
    <property type="entry name" value="sortase_fam"/>
    <property type="match status" value="1"/>
</dbReference>
<dbReference type="NCBIfam" id="NF033745">
    <property type="entry name" value="class_C_sortase"/>
    <property type="match status" value="1"/>
</dbReference>
<feature type="transmembrane region" description="Helical" evidence="3">
    <location>
        <begin position="5"/>
        <end position="23"/>
    </location>
</feature>
<dbReference type="RefSeq" id="WP_081031029.1">
    <property type="nucleotide sequence ID" value="NZ_BAABXM010000001.1"/>
</dbReference>
<organism evidence="4 5">
    <name type="scientific">Anaerostipes hadrus</name>
    <dbReference type="NCBI Taxonomy" id="649756"/>
    <lineage>
        <taxon>Bacteria</taxon>
        <taxon>Bacillati</taxon>
        <taxon>Bacillota</taxon>
        <taxon>Clostridia</taxon>
        <taxon>Lachnospirales</taxon>
        <taxon>Lachnospiraceae</taxon>
        <taxon>Anaerostipes</taxon>
    </lineage>
</organism>
<keyword evidence="3" id="KW-0812">Transmembrane</keyword>
<dbReference type="InterPro" id="IPR042002">
    <property type="entry name" value="Sortase_C"/>
</dbReference>
<dbReference type="EMBL" id="CZAU01000012">
    <property type="protein sequence ID" value="CUP47305.1"/>
    <property type="molecule type" value="Genomic_DNA"/>
</dbReference>
<accession>A0A174NMU9</accession>
<dbReference type="CDD" id="cd05827">
    <property type="entry name" value="Sortase_C"/>
    <property type="match status" value="1"/>
</dbReference>
<dbReference type="Proteomes" id="UP000095564">
    <property type="component" value="Unassembled WGS sequence"/>
</dbReference>
<keyword evidence="1" id="KW-0378">Hydrolase</keyword>
<dbReference type="InterPro" id="IPR005754">
    <property type="entry name" value="Sortase"/>
</dbReference>
<feature type="transmembrane region" description="Helical" evidence="3">
    <location>
        <begin position="250"/>
        <end position="268"/>
    </location>
</feature>
<dbReference type="OrthoDB" id="1648028at2"/>
<keyword evidence="3" id="KW-0472">Membrane</keyword>
<evidence type="ECO:0000313" key="4">
    <source>
        <dbReference type="EMBL" id="CUP47305.1"/>
    </source>
</evidence>
<evidence type="ECO:0000256" key="2">
    <source>
        <dbReference type="PIRSR" id="PIRSR605754-1"/>
    </source>
</evidence>
<feature type="active site" description="Acyl-thioester intermediate" evidence="2">
    <location>
        <position position="205"/>
    </location>
</feature>
<dbReference type="SUPFAM" id="SSF63817">
    <property type="entry name" value="Sortase"/>
    <property type="match status" value="1"/>
</dbReference>
<dbReference type="AlphaFoldDB" id="A0A174NMU9"/>
<dbReference type="Pfam" id="PF04203">
    <property type="entry name" value="Sortase"/>
    <property type="match status" value="1"/>
</dbReference>